<gene>
    <name evidence="1" type="ORF">LCGC14_2911400</name>
</gene>
<reference evidence="1" key="1">
    <citation type="journal article" date="2015" name="Nature">
        <title>Complex archaea that bridge the gap between prokaryotes and eukaryotes.</title>
        <authorList>
            <person name="Spang A."/>
            <person name="Saw J.H."/>
            <person name="Jorgensen S.L."/>
            <person name="Zaremba-Niedzwiedzka K."/>
            <person name="Martijn J."/>
            <person name="Lind A.E."/>
            <person name="van Eijk R."/>
            <person name="Schleper C."/>
            <person name="Guy L."/>
            <person name="Ettema T.J."/>
        </authorList>
    </citation>
    <scope>NUCLEOTIDE SEQUENCE</scope>
</reference>
<dbReference type="AlphaFoldDB" id="A0A0F9AHN1"/>
<name>A0A0F9AHN1_9ZZZZ</name>
<comment type="caution">
    <text evidence="1">The sequence shown here is derived from an EMBL/GenBank/DDBJ whole genome shotgun (WGS) entry which is preliminary data.</text>
</comment>
<sequence length="44" mass="4853">VTGVEGPLIPQAPHCESDQPILNGIELVSQRDNKFHKFIVKIAI</sequence>
<organism evidence="1">
    <name type="scientific">marine sediment metagenome</name>
    <dbReference type="NCBI Taxonomy" id="412755"/>
    <lineage>
        <taxon>unclassified sequences</taxon>
        <taxon>metagenomes</taxon>
        <taxon>ecological metagenomes</taxon>
    </lineage>
</organism>
<accession>A0A0F9AHN1</accession>
<protein>
    <submittedName>
        <fullName evidence="1">Uncharacterized protein</fullName>
    </submittedName>
</protein>
<proteinExistence type="predicted"/>
<evidence type="ECO:0000313" key="1">
    <source>
        <dbReference type="EMBL" id="KKK71691.1"/>
    </source>
</evidence>
<feature type="non-terminal residue" evidence="1">
    <location>
        <position position="1"/>
    </location>
</feature>
<dbReference type="EMBL" id="LAZR01057617">
    <property type="protein sequence ID" value="KKK71691.1"/>
    <property type="molecule type" value="Genomic_DNA"/>
</dbReference>